<evidence type="ECO:0000256" key="1">
    <source>
        <dbReference type="ARBA" id="ARBA00023054"/>
    </source>
</evidence>
<dbReference type="Proteomes" id="UP000008743">
    <property type="component" value="Unassembled WGS sequence"/>
</dbReference>
<feature type="compositionally biased region" description="Pro residues" evidence="2">
    <location>
        <begin position="1"/>
        <end position="12"/>
    </location>
</feature>
<evidence type="ECO:0000256" key="2">
    <source>
        <dbReference type="SAM" id="MobiDB-lite"/>
    </source>
</evidence>
<dbReference type="InterPro" id="IPR018791">
    <property type="entry name" value="UV_resistance/autophagy_Atg14"/>
</dbReference>
<proteinExistence type="predicted"/>
<sequence>MSSPPSRLPPSLAPVAREALEHAHHSSGLHAASHHPTARDRPAPASAAEPVTKHSSSPAASLSRAVVESQHALHHQQQQQHTPSSSSQNQTPARTEARRPSQSHEVMTHLAHPANAASSGPNPHRSGSLAPPQSKSTHASSWAARKDEPNEPSAERVAVSKSAMAVMESFNRFLADAKPPSPSPSSSPLSHSLRAGGSRSSTASVQRPLQQGPFSRGKDQGYPPGYQIELASRLDFAQRHADQIKTFKKLSYVVSSVLPPPARASLPGQRAQHNPDAKMDFRLAPCPTCTQPTAIHDFYCPSCVKERIAVLESRTETVRREVDGMLDQIDEHSEALLRRWNNRQATRLQRARNEMLLKQKAWLEAQVKDTKGKCLRLQKSTQQKRAMLAAARARFAALQADTSPCNRQSYCFSTVQELLMAVQRHPKPEAARQKRLDLLAHLQNEARTKLQKLVNDRMLLFPVFPTSEIHCSIQKVELPNDGVYRNLPPEELGGALSFVLDAIRFCAFELDTPLPAYFKPLPTTPDGHRMVHIERRYSISCETTWSRSQDLEKLDLINRQIAILCFAQGIRVTDDALRRTLPNLIRLLSSLARAEPSRWDQIKFSHDPPTPRENEVNHDDQENEWEHIDRRETYFDQAMTKEDVDNMDEWTITNLRDDDADGLAV</sequence>
<feature type="region of interest" description="Disordered" evidence="2">
    <location>
        <begin position="1"/>
        <end position="160"/>
    </location>
</feature>
<feature type="compositionally biased region" description="Low complexity" evidence="2">
    <location>
        <begin position="26"/>
        <end position="35"/>
    </location>
</feature>
<dbReference type="EMBL" id="KE346365">
    <property type="protein sequence ID" value="KJE93208.1"/>
    <property type="molecule type" value="Genomic_DNA"/>
</dbReference>
<feature type="region of interest" description="Disordered" evidence="2">
    <location>
        <begin position="601"/>
        <end position="624"/>
    </location>
</feature>
<keyword evidence="4" id="KW-1185">Reference proteome</keyword>
<feature type="compositionally biased region" description="Polar residues" evidence="2">
    <location>
        <begin position="198"/>
        <end position="213"/>
    </location>
</feature>
<dbReference type="InParanoid" id="A0A0D2WQJ3"/>
<dbReference type="AlphaFoldDB" id="A0A0D2WQJ3"/>
<dbReference type="GO" id="GO:0005737">
    <property type="term" value="C:cytoplasm"/>
    <property type="evidence" value="ECO:0007669"/>
    <property type="project" value="UniProtKB-ARBA"/>
</dbReference>
<evidence type="ECO:0000313" key="3">
    <source>
        <dbReference type="EMBL" id="KJE93208.1"/>
    </source>
</evidence>
<protein>
    <submittedName>
        <fullName evidence="3">Uncharacterized protein</fullName>
    </submittedName>
</protein>
<keyword evidence="1" id="KW-0175">Coiled coil</keyword>
<dbReference type="STRING" id="595528.A0A0D2WQJ3"/>
<dbReference type="GO" id="GO:0032991">
    <property type="term" value="C:protein-containing complex"/>
    <property type="evidence" value="ECO:0007669"/>
    <property type="project" value="UniProtKB-ARBA"/>
</dbReference>
<reference evidence="4" key="1">
    <citation type="submission" date="2011-02" db="EMBL/GenBank/DDBJ databases">
        <title>The Genome Sequence of Capsaspora owczarzaki ATCC 30864.</title>
        <authorList>
            <person name="Russ C."/>
            <person name="Cuomo C."/>
            <person name="Burger G."/>
            <person name="Gray M.W."/>
            <person name="Holland P.W.H."/>
            <person name="King N."/>
            <person name="Lang F.B.F."/>
            <person name="Roger A.J."/>
            <person name="Ruiz-Trillo I."/>
            <person name="Young S.K."/>
            <person name="Zeng Q."/>
            <person name="Gargeya S."/>
            <person name="Alvarado L."/>
            <person name="Berlin A."/>
            <person name="Chapman S.B."/>
            <person name="Chen Z."/>
            <person name="Freedman E."/>
            <person name="Gellesch M."/>
            <person name="Goldberg J."/>
            <person name="Griggs A."/>
            <person name="Gujja S."/>
            <person name="Heilman E."/>
            <person name="Heiman D."/>
            <person name="Howarth C."/>
            <person name="Mehta T."/>
            <person name="Neiman D."/>
            <person name="Pearson M."/>
            <person name="Roberts A."/>
            <person name="Saif S."/>
            <person name="Shea T."/>
            <person name="Shenoy N."/>
            <person name="Sisk P."/>
            <person name="Stolte C."/>
            <person name="Sykes S."/>
            <person name="White J."/>
            <person name="Yandava C."/>
            <person name="Haas B."/>
            <person name="Nusbaum C."/>
            <person name="Birren B."/>
        </authorList>
    </citation>
    <scope>NUCLEOTIDE SEQUENCE</scope>
    <source>
        <strain evidence="4">ATCC 30864</strain>
    </source>
</reference>
<accession>A0A0D2WQJ3</accession>
<name>A0A0D2WQJ3_CAPO3</name>
<dbReference type="RefSeq" id="XP_004347854.2">
    <property type="nucleotide sequence ID" value="XM_004347804.2"/>
</dbReference>
<gene>
    <name evidence="3" type="ORF">CAOG_004029</name>
</gene>
<feature type="compositionally biased region" description="Polar residues" evidence="2">
    <location>
        <begin position="131"/>
        <end position="140"/>
    </location>
</feature>
<evidence type="ECO:0000313" key="4">
    <source>
        <dbReference type="Proteomes" id="UP000008743"/>
    </source>
</evidence>
<dbReference type="Pfam" id="PF10186">
    <property type="entry name" value="ATG14"/>
    <property type="match status" value="1"/>
</dbReference>
<feature type="region of interest" description="Disordered" evidence="2">
    <location>
        <begin position="175"/>
        <end position="224"/>
    </location>
</feature>
<organism evidence="3 4">
    <name type="scientific">Capsaspora owczarzaki (strain ATCC 30864)</name>
    <dbReference type="NCBI Taxonomy" id="595528"/>
    <lineage>
        <taxon>Eukaryota</taxon>
        <taxon>Filasterea</taxon>
        <taxon>Capsaspora</taxon>
    </lineage>
</organism>
<feature type="compositionally biased region" description="Low complexity" evidence="2">
    <location>
        <begin position="75"/>
        <end position="90"/>
    </location>
</feature>